<keyword evidence="13" id="KW-1185">Reference proteome</keyword>
<reference evidence="12 13" key="1">
    <citation type="submission" date="2020-04" db="EMBL/GenBank/DDBJ databases">
        <title>Sphingobium sp. AR-3-1 isolated from Arctic soil.</title>
        <authorList>
            <person name="Dahal R.H."/>
            <person name="Chaudhary D.K."/>
        </authorList>
    </citation>
    <scope>NUCLEOTIDE SEQUENCE [LARGE SCALE GENOMIC DNA]</scope>
    <source>
        <strain evidence="12 13">AR-3-1</strain>
    </source>
</reference>
<dbReference type="InterPro" id="IPR039426">
    <property type="entry name" value="TonB-dep_rcpt-like"/>
</dbReference>
<evidence type="ECO:0000256" key="8">
    <source>
        <dbReference type="PROSITE-ProRule" id="PRU01360"/>
    </source>
</evidence>
<dbReference type="InterPro" id="IPR036942">
    <property type="entry name" value="Beta-barrel_TonB_sf"/>
</dbReference>
<gene>
    <name evidence="12" type="ORF">HHL08_16495</name>
</gene>
<dbReference type="Pfam" id="PF00593">
    <property type="entry name" value="TonB_dep_Rec_b-barrel"/>
    <property type="match status" value="1"/>
</dbReference>
<evidence type="ECO:0000256" key="7">
    <source>
        <dbReference type="ARBA" id="ARBA00023237"/>
    </source>
</evidence>
<evidence type="ECO:0000313" key="13">
    <source>
        <dbReference type="Proteomes" id="UP000519023"/>
    </source>
</evidence>
<protein>
    <submittedName>
        <fullName evidence="12">TonB-dependent receptor</fullName>
    </submittedName>
</protein>
<evidence type="ECO:0000313" key="12">
    <source>
        <dbReference type="EMBL" id="NML11729.1"/>
    </source>
</evidence>
<dbReference type="PANTHER" id="PTHR47234:SF2">
    <property type="entry name" value="TONB-DEPENDENT RECEPTOR"/>
    <property type="match status" value="1"/>
</dbReference>
<dbReference type="Gene3D" id="2.40.170.20">
    <property type="entry name" value="TonB-dependent receptor, beta-barrel domain"/>
    <property type="match status" value="1"/>
</dbReference>
<dbReference type="Pfam" id="PF07715">
    <property type="entry name" value="Plug"/>
    <property type="match status" value="1"/>
</dbReference>
<dbReference type="InterPro" id="IPR037066">
    <property type="entry name" value="Plug_dom_sf"/>
</dbReference>
<keyword evidence="4 8" id="KW-0812">Transmembrane</keyword>
<evidence type="ECO:0000256" key="9">
    <source>
        <dbReference type="RuleBase" id="RU003357"/>
    </source>
</evidence>
<evidence type="ECO:0000256" key="5">
    <source>
        <dbReference type="ARBA" id="ARBA00023077"/>
    </source>
</evidence>
<evidence type="ECO:0000256" key="4">
    <source>
        <dbReference type="ARBA" id="ARBA00022692"/>
    </source>
</evidence>
<keyword evidence="5 9" id="KW-0798">TonB box</keyword>
<feature type="domain" description="TonB-dependent receptor plug" evidence="11">
    <location>
        <begin position="31"/>
        <end position="141"/>
    </location>
</feature>
<dbReference type="InterPro" id="IPR012910">
    <property type="entry name" value="Plug_dom"/>
</dbReference>
<sequence>MAQQRSAADEAQPPAEIVVTGSFLRSRNNDANPVQTVTAEAISKTSATNIGDYLQRLPSIGSTASNNTRANSGAGLNCADIRNLGQARVLVLVDGKRQVQTMAPGLMCVDLNQIPVGQIASVEILKDGGSELYGADAVSGVINLKLRHDIDDGNLTFRSGVTSRGDNGTLMVSGYKGFNFDEGRGNITVFGQYRAQEGIYQRDRAFSRLASSNNPAPGGSYVFGSGLTDRTRVDTSGLNLISNNDGTFSRYTTADNYNFGKDQMITGRTRDLSLSFDAHYDLSDAATFYASGSYAHREFHNNSGGVGVQGSGVTTSTLPSTLILPANNPYNIWGRNVNLYKRFADLGDHPLDNTINSLQGMAGFKGNILGDWNYDASATYATSKSKLVTGNNVNYRHLLQQLGVRQLDPSSSSSAVVYDPTVCTSQAGCVLVNPFLPWSGAAADYIAIDTTDRSKYEMVDLNLRVNNDRLFSMPYAGGGDVGIAFGVEHRWEHGRYTPDSRVVNGDVAGISTAATSGGFSVTEAYGEVRVPFLENVTFARDLSVDLQGRWSHYSTSGSNENWKVGANWAPVRDIRFRGTYGTSYRQPSIFELYGGSTLSLVSAIDPCAQAATYGASAATVAATCANNGVNTATFTSAYSGQLPTLSGGNSDLRPESGRTFTLGTVLTPHWIPNLSFSVEYWNYKISNTIGTLPTQYILDQCYTGANTSSCSYVSPRSSSGQLTQIAARYQNLGTVKARGIDFDLKYSIDLTSSDRITLDNTLQWQMAYRQQNRPNGPWLDYTGDVLYSSGFGYPDVKDYATVTWTHNNFGITYMLNYTSSLNYNNGTRELTAATNQYYKTGSVVSHDIQVELNLDRIKFQAGVTNLFDRQPPYIPTGVFNTAGGLYGAQMVGRYMWIQAGVNF</sequence>
<dbReference type="AlphaFoldDB" id="A0A7X9WXK6"/>
<dbReference type="EMBL" id="JABBFV010000013">
    <property type="protein sequence ID" value="NML11729.1"/>
    <property type="molecule type" value="Genomic_DNA"/>
</dbReference>
<dbReference type="PROSITE" id="PS52016">
    <property type="entry name" value="TONB_DEPENDENT_REC_3"/>
    <property type="match status" value="1"/>
</dbReference>
<comment type="similarity">
    <text evidence="8 9">Belongs to the TonB-dependent receptor family.</text>
</comment>
<dbReference type="InterPro" id="IPR000531">
    <property type="entry name" value="Beta-barrel_TonB"/>
</dbReference>
<accession>A0A7X9WXK6</accession>
<proteinExistence type="inferred from homology"/>
<keyword evidence="2 8" id="KW-0813">Transport</keyword>
<dbReference type="GO" id="GO:0009279">
    <property type="term" value="C:cell outer membrane"/>
    <property type="evidence" value="ECO:0007669"/>
    <property type="project" value="UniProtKB-SubCell"/>
</dbReference>
<evidence type="ECO:0000256" key="1">
    <source>
        <dbReference type="ARBA" id="ARBA00004571"/>
    </source>
</evidence>
<dbReference type="PANTHER" id="PTHR47234">
    <property type="match status" value="1"/>
</dbReference>
<evidence type="ECO:0000259" key="10">
    <source>
        <dbReference type="Pfam" id="PF00593"/>
    </source>
</evidence>
<evidence type="ECO:0000256" key="6">
    <source>
        <dbReference type="ARBA" id="ARBA00023136"/>
    </source>
</evidence>
<comment type="subcellular location">
    <subcellularLocation>
        <location evidence="1 8">Cell outer membrane</location>
        <topology evidence="1 8">Multi-pass membrane protein</topology>
    </subcellularLocation>
</comment>
<organism evidence="12 13">
    <name type="scientific">Sphingobium psychrophilum</name>
    <dbReference type="NCBI Taxonomy" id="2728834"/>
    <lineage>
        <taxon>Bacteria</taxon>
        <taxon>Pseudomonadati</taxon>
        <taxon>Pseudomonadota</taxon>
        <taxon>Alphaproteobacteria</taxon>
        <taxon>Sphingomonadales</taxon>
        <taxon>Sphingomonadaceae</taxon>
        <taxon>Sphingobium</taxon>
    </lineage>
</organism>
<dbReference type="Gene3D" id="2.170.130.10">
    <property type="entry name" value="TonB-dependent receptor, plug domain"/>
    <property type="match status" value="1"/>
</dbReference>
<comment type="caution">
    <text evidence="12">The sequence shown here is derived from an EMBL/GenBank/DDBJ whole genome shotgun (WGS) entry which is preliminary data.</text>
</comment>
<dbReference type="Proteomes" id="UP000519023">
    <property type="component" value="Unassembled WGS sequence"/>
</dbReference>
<evidence type="ECO:0000256" key="3">
    <source>
        <dbReference type="ARBA" id="ARBA00022452"/>
    </source>
</evidence>
<evidence type="ECO:0000256" key="2">
    <source>
        <dbReference type="ARBA" id="ARBA00022448"/>
    </source>
</evidence>
<keyword evidence="7 8" id="KW-0998">Cell outer membrane</keyword>
<evidence type="ECO:0000259" key="11">
    <source>
        <dbReference type="Pfam" id="PF07715"/>
    </source>
</evidence>
<dbReference type="SUPFAM" id="SSF56935">
    <property type="entry name" value="Porins"/>
    <property type="match status" value="1"/>
</dbReference>
<keyword evidence="3 8" id="KW-1134">Transmembrane beta strand</keyword>
<keyword evidence="12" id="KW-0675">Receptor</keyword>
<name>A0A7X9WXK6_9SPHN</name>
<feature type="domain" description="TonB-dependent receptor-like beta-barrel" evidence="10">
    <location>
        <begin position="340"/>
        <end position="866"/>
    </location>
</feature>
<keyword evidence="6 8" id="KW-0472">Membrane</keyword>
<dbReference type="RefSeq" id="WP_169574172.1">
    <property type="nucleotide sequence ID" value="NZ_JABBFV010000013.1"/>
</dbReference>